<feature type="transmembrane region" description="Helical" evidence="2">
    <location>
        <begin position="375"/>
        <end position="393"/>
    </location>
</feature>
<feature type="compositionally biased region" description="Basic and acidic residues" evidence="1">
    <location>
        <begin position="291"/>
        <end position="323"/>
    </location>
</feature>
<keyword evidence="2" id="KW-1133">Transmembrane helix</keyword>
<keyword evidence="2" id="KW-0472">Membrane</keyword>
<feature type="compositionally biased region" description="Basic and acidic residues" evidence="1">
    <location>
        <begin position="223"/>
        <end position="245"/>
    </location>
</feature>
<feature type="region of interest" description="Disordered" evidence="1">
    <location>
        <begin position="408"/>
        <end position="427"/>
    </location>
</feature>
<evidence type="ECO:0008006" key="6">
    <source>
        <dbReference type="Google" id="ProtNLM"/>
    </source>
</evidence>
<dbReference type="Pfam" id="PF17818">
    <property type="entry name" value="KCT2"/>
    <property type="match status" value="1"/>
</dbReference>
<feature type="compositionally biased region" description="Polar residues" evidence="1">
    <location>
        <begin position="35"/>
        <end position="44"/>
    </location>
</feature>
<dbReference type="CTD" id="10618"/>
<reference evidence="4" key="3">
    <citation type="submission" date="2025-09" db="UniProtKB">
        <authorList>
            <consortium name="Ensembl"/>
        </authorList>
    </citation>
    <scope>IDENTIFICATION</scope>
</reference>
<dbReference type="RefSeq" id="XP_028655116.1">
    <property type="nucleotide sequence ID" value="XM_028799283.2"/>
</dbReference>
<dbReference type="PANTHER" id="PTHR16502:SF0">
    <property type="entry name" value="KERATINOCYTE-ASSOCIATED TRANSMEMBRANE PROTEIN 2"/>
    <property type="match status" value="1"/>
</dbReference>
<feature type="compositionally biased region" description="Basic and acidic residues" evidence="1">
    <location>
        <begin position="330"/>
        <end position="341"/>
    </location>
</feature>
<feature type="compositionally biased region" description="Basic and acidic residues" evidence="1">
    <location>
        <begin position="186"/>
        <end position="201"/>
    </location>
</feature>
<reference evidence="4" key="2">
    <citation type="submission" date="2025-08" db="UniProtKB">
        <authorList>
            <consortium name="Ensembl"/>
        </authorList>
    </citation>
    <scope>IDENTIFICATION</scope>
</reference>
<dbReference type="GeneTree" id="ENSGT00530000064712"/>
<feature type="compositionally biased region" description="Polar residues" evidence="1">
    <location>
        <begin position="110"/>
        <end position="142"/>
    </location>
</feature>
<feature type="compositionally biased region" description="Basic and acidic residues" evidence="1">
    <location>
        <begin position="416"/>
        <end position="427"/>
    </location>
</feature>
<dbReference type="AlphaFoldDB" id="A0A8C4RDB1"/>
<protein>
    <recommendedName>
        <fullName evidence="6">Trans-golgi network protein 2</fullName>
    </recommendedName>
</protein>
<dbReference type="Ensembl" id="ENSECRT00000000492.1">
    <property type="protein sequence ID" value="ENSECRP00000000481.1"/>
    <property type="gene ID" value="ENSECRG00000000283.1"/>
</dbReference>
<keyword evidence="3" id="KW-0732">Signal</keyword>
<feature type="signal peptide" evidence="3">
    <location>
        <begin position="1"/>
        <end position="18"/>
    </location>
</feature>
<evidence type="ECO:0000256" key="2">
    <source>
        <dbReference type="SAM" id="Phobius"/>
    </source>
</evidence>
<feature type="compositionally biased region" description="Basic and acidic residues" evidence="1">
    <location>
        <begin position="255"/>
        <end position="273"/>
    </location>
</feature>
<organism evidence="4 5">
    <name type="scientific">Erpetoichthys calabaricus</name>
    <name type="common">Rope fish</name>
    <name type="synonym">Calamoichthys calabaricus</name>
    <dbReference type="NCBI Taxonomy" id="27687"/>
    <lineage>
        <taxon>Eukaryota</taxon>
        <taxon>Metazoa</taxon>
        <taxon>Chordata</taxon>
        <taxon>Craniata</taxon>
        <taxon>Vertebrata</taxon>
        <taxon>Euteleostomi</taxon>
        <taxon>Actinopterygii</taxon>
        <taxon>Polypteriformes</taxon>
        <taxon>Polypteridae</taxon>
        <taxon>Erpetoichthys</taxon>
    </lineage>
</organism>
<gene>
    <name evidence="4" type="primary">tgoln2</name>
</gene>
<feature type="compositionally biased region" description="Basic and acidic residues" evidence="1">
    <location>
        <begin position="143"/>
        <end position="164"/>
    </location>
</feature>
<dbReference type="Proteomes" id="UP000694620">
    <property type="component" value="Chromosome 1"/>
</dbReference>
<evidence type="ECO:0000256" key="1">
    <source>
        <dbReference type="SAM" id="MobiDB-lite"/>
    </source>
</evidence>
<reference evidence="4" key="1">
    <citation type="submission" date="2021-06" db="EMBL/GenBank/DDBJ databases">
        <authorList>
            <consortium name="Wellcome Sanger Institute Data Sharing"/>
        </authorList>
    </citation>
    <scope>NUCLEOTIDE SEQUENCE [LARGE SCALE GENOMIC DNA]</scope>
</reference>
<sequence>MRQATLWFAGLWLCCVLGNPVFRENSQNRFRRSEQNPTSISENVDASIGGAKPQSKNDLSNIPLPSKPVSGGGGEEKNKKKVQQQNTGASVTSSETGTTAEANHNAKAVGQSSQQKDYGKNQANTVTDKPVESETNNKMNSKTTDDEADNKASAKSVKPVEKNPQKSAAEINAKTDPGTNDASSPDSHKAEDDKVVPRQGDKQPLVPKGGTDDDEEEPSMQPDSDHADDKAIESTKNEHAPDTHEINPPQSPPNREQHQHEQTPNSKETKSGKEPPGTEGKELINSNQAEVNKEISGKGDEKITEPGEPHDAKENPTKDHDQPPESGQENGEKELTGKEGQETSNVPQNGDEGESEIKESSEGNFPNDNTESSHFFTYLVTGVLLVAVLYIGYHNKRKIIAYVLEGKRSRSARRPKSTEYQRLDQKL</sequence>
<feature type="chain" id="PRO_5034832638" description="Trans-golgi network protein 2" evidence="3">
    <location>
        <begin position="19"/>
        <end position="427"/>
    </location>
</feature>
<dbReference type="InterPro" id="IPR037645">
    <property type="entry name" value="KCT2"/>
</dbReference>
<dbReference type="PANTHER" id="PTHR16502">
    <property type="entry name" value="KERATINOCYTE-ASSOCIATED TRANSMEMBRANE PROTEIN 2"/>
    <property type="match status" value="1"/>
</dbReference>
<keyword evidence="5" id="KW-1185">Reference proteome</keyword>
<proteinExistence type="predicted"/>
<name>A0A8C4RDB1_ERPCA</name>
<evidence type="ECO:0000313" key="5">
    <source>
        <dbReference type="Proteomes" id="UP000694620"/>
    </source>
</evidence>
<evidence type="ECO:0000313" key="4">
    <source>
        <dbReference type="Ensembl" id="ENSECRP00000000481.1"/>
    </source>
</evidence>
<dbReference type="OrthoDB" id="5846619at2759"/>
<feature type="region of interest" description="Disordered" evidence="1">
    <location>
        <begin position="28"/>
        <end position="368"/>
    </location>
</feature>
<feature type="compositionally biased region" description="Polar residues" evidence="1">
    <location>
        <begin position="83"/>
        <end position="102"/>
    </location>
</feature>
<evidence type="ECO:0000256" key="3">
    <source>
        <dbReference type="SAM" id="SignalP"/>
    </source>
</evidence>
<dbReference type="GeneID" id="114649905"/>
<keyword evidence="2" id="KW-0812">Transmembrane</keyword>
<accession>A0A8C4RDB1</accession>